<sequence>MSKIVYDVEVAIDPKEVDGGWENPEGMGFASAVTYSYVDDQYRFWLGPGNLNPLIDFLAENEAITFNGIKFDSRVLLGNDRKVSPYGITWIETERMGAIEQGAWWNNYDILLEYLRIRFDCADVAEAEKKLGDKTIHDGSFGLNGLAEGTLGLHKTGHGAKAPILYQNENYAELLSYNLQDVRLTKKLYDFIRRYGFLVDRAGRVIRMKI</sequence>
<evidence type="ECO:0008006" key="3">
    <source>
        <dbReference type="Google" id="ProtNLM"/>
    </source>
</evidence>
<evidence type="ECO:0000313" key="2">
    <source>
        <dbReference type="EMBL" id="QJA79609.1"/>
    </source>
</evidence>
<dbReference type="AlphaFoldDB" id="A0A6M3IJP8"/>
<dbReference type="InterPro" id="IPR036397">
    <property type="entry name" value="RNaseH_sf"/>
</dbReference>
<dbReference type="EMBL" id="MT141269">
    <property type="protein sequence ID" value="QJA57368.1"/>
    <property type="molecule type" value="Genomic_DNA"/>
</dbReference>
<dbReference type="GO" id="GO:0003676">
    <property type="term" value="F:nucleic acid binding"/>
    <property type="evidence" value="ECO:0007669"/>
    <property type="project" value="InterPro"/>
</dbReference>
<evidence type="ECO:0000313" key="1">
    <source>
        <dbReference type="EMBL" id="QJA57368.1"/>
    </source>
</evidence>
<name>A0A6M3IJP8_9ZZZZ</name>
<dbReference type="EMBL" id="MT142388">
    <property type="protein sequence ID" value="QJA79609.1"/>
    <property type="molecule type" value="Genomic_DNA"/>
</dbReference>
<dbReference type="Gene3D" id="3.30.420.10">
    <property type="entry name" value="Ribonuclease H-like superfamily/Ribonuclease H"/>
    <property type="match status" value="1"/>
</dbReference>
<organism evidence="1">
    <name type="scientific">viral metagenome</name>
    <dbReference type="NCBI Taxonomy" id="1070528"/>
    <lineage>
        <taxon>unclassified sequences</taxon>
        <taxon>metagenomes</taxon>
        <taxon>organismal metagenomes</taxon>
    </lineage>
</organism>
<accession>A0A6M3IJP8</accession>
<dbReference type="InterPro" id="IPR012337">
    <property type="entry name" value="RNaseH-like_sf"/>
</dbReference>
<proteinExistence type="predicted"/>
<reference evidence="1" key="1">
    <citation type="submission" date="2020-03" db="EMBL/GenBank/DDBJ databases">
        <title>The deep terrestrial virosphere.</title>
        <authorList>
            <person name="Holmfeldt K."/>
            <person name="Nilsson E."/>
            <person name="Simone D."/>
            <person name="Lopez-Fernandez M."/>
            <person name="Wu X."/>
            <person name="de Brujin I."/>
            <person name="Lundin D."/>
            <person name="Andersson A."/>
            <person name="Bertilsson S."/>
            <person name="Dopson M."/>
        </authorList>
    </citation>
    <scope>NUCLEOTIDE SEQUENCE</scope>
    <source>
        <strain evidence="2">MM415A00851</strain>
        <strain evidence="1">MM415B01657</strain>
    </source>
</reference>
<gene>
    <name evidence="2" type="ORF">MM415A00851_0013</name>
    <name evidence="1" type="ORF">MM415B01657_0011</name>
</gene>
<dbReference type="SUPFAM" id="SSF53098">
    <property type="entry name" value="Ribonuclease H-like"/>
    <property type="match status" value="1"/>
</dbReference>
<protein>
    <recommendedName>
        <fullName evidence="3">RNase_H superfamily protein</fullName>
    </recommendedName>
</protein>